<dbReference type="PANTHER" id="PTHR45348:SF2">
    <property type="entry name" value="ZINC-TYPE ALCOHOL DEHYDROGENASE-LIKE PROTEIN C2E1P3.01"/>
    <property type="match status" value="1"/>
</dbReference>
<dbReference type="Gene3D" id="3.40.50.720">
    <property type="entry name" value="NAD(P)-binding Rossmann-like Domain"/>
    <property type="match status" value="1"/>
</dbReference>
<reference evidence="1 2" key="1">
    <citation type="submission" date="2019-01" db="EMBL/GenBank/DDBJ databases">
        <title>Draft genome sequences of three monokaryotic isolates of the white-rot basidiomycete fungus Dichomitus squalens.</title>
        <authorList>
            <consortium name="DOE Joint Genome Institute"/>
            <person name="Lopez S.C."/>
            <person name="Andreopoulos B."/>
            <person name="Pangilinan J."/>
            <person name="Lipzen A."/>
            <person name="Riley R."/>
            <person name="Ahrendt S."/>
            <person name="Ng V."/>
            <person name="Barry K."/>
            <person name="Daum C."/>
            <person name="Grigoriev I.V."/>
            <person name="Hilden K.S."/>
            <person name="Makela M.R."/>
            <person name="de Vries R.P."/>
        </authorList>
    </citation>
    <scope>NUCLEOTIDE SEQUENCE [LARGE SCALE GENOMIC DNA]</scope>
    <source>
        <strain evidence="1 2">CBS 464.89</strain>
    </source>
</reference>
<evidence type="ECO:0000313" key="1">
    <source>
        <dbReference type="EMBL" id="TBU55469.1"/>
    </source>
</evidence>
<dbReference type="AlphaFoldDB" id="A0A4V6MWB0"/>
<evidence type="ECO:0000313" key="2">
    <source>
        <dbReference type="Proteomes" id="UP000292082"/>
    </source>
</evidence>
<dbReference type="CDD" id="cd08249">
    <property type="entry name" value="enoyl_reductase_like"/>
    <property type="match status" value="1"/>
</dbReference>
<keyword evidence="2" id="KW-1185">Reference proteome</keyword>
<organism evidence="1 2">
    <name type="scientific">Dichomitus squalens</name>
    <dbReference type="NCBI Taxonomy" id="114155"/>
    <lineage>
        <taxon>Eukaryota</taxon>
        <taxon>Fungi</taxon>
        <taxon>Dikarya</taxon>
        <taxon>Basidiomycota</taxon>
        <taxon>Agaricomycotina</taxon>
        <taxon>Agaricomycetes</taxon>
        <taxon>Polyporales</taxon>
        <taxon>Polyporaceae</taxon>
        <taxon>Dichomitus</taxon>
    </lineage>
</organism>
<dbReference type="SUPFAM" id="SSF51735">
    <property type="entry name" value="NAD(P)-binding Rossmann-fold domains"/>
    <property type="match status" value="1"/>
</dbReference>
<name>A0A4V6MWB0_9APHY</name>
<sequence>MSTQKALIFPEKNGEWKLADRPIPTPGPEDVLVKVVAAALNPADWKIPDYNMISAYPWIAGGDGAGIVEQVGSAVTNVAKGDKVLFEADWVTVDKATFQQYAVVPAQLTAKIPENISFDQAASVPLGLATVTTGLWNHHPDAKSVHFTAPYEEGGQTKYAGKPAFILGGSSSVGQYAIQVAKLSSFSPIITTASSHNEALLKSFGATHVLDRSLPASTLAAEVAKIAGGKPVEFVYDAISLADTQALGYEVLAPGGVLVVTNPVAIPEEKKKVGDNKKIVNVFGVVHTPENREFGAEQYSRLTEWLKTGVIVPNRVEVLPNGLAGIPEGLERLKNNKVSGVKLIARPQETP</sequence>
<dbReference type="GO" id="GO:0016651">
    <property type="term" value="F:oxidoreductase activity, acting on NAD(P)H"/>
    <property type="evidence" value="ECO:0007669"/>
    <property type="project" value="InterPro"/>
</dbReference>
<dbReference type="InterPro" id="IPR013149">
    <property type="entry name" value="ADH-like_C"/>
</dbReference>
<dbReference type="SMART" id="SM00829">
    <property type="entry name" value="PKS_ER"/>
    <property type="match status" value="1"/>
</dbReference>
<dbReference type="InterPro" id="IPR036291">
    <property type="entry name" value="NAD(P)-bd_dom_sf"/>
</dbReference>
<dbReference type="Pfam" id="PF00107">
    <property type="entry name" value="ADH_zinc_N"/>
    <property type="match status" value="1"/>
</dbReference>
<dbReference type="InterPro" id="IPR013154">
    <property type="entry name" value="ADH-like_N"/>
</dbReference>
<dbReference type="EMBL" id="ML145168">
    <property type="protein sequence ID" value="TBU55469.1"/>
    <property type="molecule type" value="Genomic_DNA"/>
</dbReference>
<dbReference type="SUPFAM" id="SSF50129">
    <property type="entry name" value="GroES-like"/>
    <property type="match status" value="1"/>
</dbReference>
<protein>
    <submittedName>
        <fullName evidence="1">GroES-like protein</fullName>
    </submittedName>
</protein>
<dbReference type="InterPro" id="IPR011032">
    <property type="entry name" value="GroES-like_sf"/>
</dbReference>
<accession>A0A4V6MWB0</accession>
<dbReference type="Proteomes" id="UP000292082">
    <property type="component" value="Unassembled WGS sequence"/>
</dbReference>
<dbReference type="InterPro" id="IPR020843">
    <property type="entry name" value="ER"/>
</dbReference>
<dbReference type="Pfam" id="PF08240">
    <property type="entry name" value="ADH_N"/>
    <property type="match status" value="1"/>
</dbReference>
<dbReference type="PANTHER" id="PTHR45348">
    <property type="entry name" value="HYPOTHETICAL OXIDOREDUCTASE (EUROFUNG)"/>
    <property type="match status" value="1"/>
</dbReference>
<dbReference type="InterPro" id="IPR047122">
    <property type="entry name" value="Trans-enoyl_RdTase-like"/>
</dbReference>
<dbReference type="Gene3D" id="3.90.180.10">
    <property type="entry name" value="Medium-chain alcohol dehydrogenases, catalytic domain"/>
    <property type="match status" value="1"/>
</dbReference>
<gene>
    <name evidence="1" type="ORF">BD310DRAFT_933697</name>
</gene>
<proteinExistence type="predicted"/>